<evidence type="ECO:0000313" key="2">
    <source>
        <dbReference type="EMBL" id="GJM54135.1"/>
    </source>
</evidence>
<dbReference type="SUPFAM" id="SSF55729">
    <property type="entry name" value="Acyl-CoA N-acyltransferases (Nat)"/>
    <property type="match status" value="1"/>
</dbReference>
<dbReference type="EMBL" id="BQKB01000062">
    <property type="protein sequence ID" value="GJM54135.1"/>
    <property type="molecule type" value="Genomic_DNA"/>
</dbReference>
<evidence type="ECO:0008006" key="5">
    <source>
        <dbReference type="Google" id="ProtNLM"/>
    </source>
</evidence>
<dbReference type="CDD" id="cd04301">
    <property type="entry name" value="NAT_SF"/>
    <property type="match status" value="1"/>
</dbReference>
<dbReference type="InterPro" id="IPR016181">
    <property type="entry name" value="Acyl_CoA_acyltransferase"/>
</dbReference>
<gene>
    <name evidence="1" type="primary">yghO</name>
    <name evidence="1" type="ORF">RCZ15_09480</name>
    <name evidence="2" type="ORF">RCZ16_24510</name>
</gene>
<dbReference type="PANTHER" id="PTHR41368:SF1">
    <property type="entry name" value="PROTEIN YGHO"/>
    <property type="match status" value="1"/>
</dbReference>
<name>A0AAV5AWU5_9FLAO</name>
<accession>A0AAV5AWU5</accession>
<organism evidence="1 3">
    <name type="scientific">Capnocytophaga catalasegens</name>
    <dbReference type="NCBI Taxonomy" id="1004260"/>
    <lineage>
        <taxon>Bacteria</taxon>
        <taxon>Pseudomonadati</taxon>
        <taxon>Bacteroidota</taxon>
        <taxon>Flavobacteriia</taxon>
        <taxon>Flavobacteriales</taxon>
        <taxon>Flavobacteriaceae</taxon>
        <taxon>Capnocytophaga</taxon>
    </lineage>
</organism>
<dbReference type="RefSeq" id="WP_264846925.1">
    <property type="nucleotide sequence ID" value="NZ_BPMA01000036.1"/>
</dbReference>
<dbReference type="InterPro" id="IPR039968">
    <property type="entry name" value="BcerS-like"/>
</dbReference>
<proteinExistence type="predicted"/>
<keyword evidence="4" id="KW-1185">Reference proteome</keyword>
<evidence type="ECO:0000313" key="1">
    <source>
        <dbReference type="EMBL" id="GJM49973.1"/>
    </source>
</evidence>
<evidence type="ECO:0000313" key="4">
    <source>
        <dbReference type="Proteomes" id="UP001208692"/>
    </source>
</evidence>
<protein>
    <recommendedName>
        <fullName evidence="5">GTP cyclohydrolase</fullName>
    </recommendedName>
</protein>
<sequence>MIIVKKLTTRKEMIDFVKFPFKLYKNSKTWIPPIIEEELNYLDSKKNPVFENAQADFYLAYNEQKEIVGRIAVIINHYEVEVQGVKKVRFGWFDIIDDLQVTKALLQKVEEKARKHNLDYMEGPMGFSNMDKVGVQTSGFEHMGNMVTWTNFPYYKEHFETLGWKKEKGYVEISFLVKDVDAVTLKKMGDIVERRYGFTYASLKSTKDIVPYVDEMFDLFNKTYANLSTFIPITEKQKQFFKKKYIPFIDPQYIKFMLDKDGKIVCFAIMLPSFSEALQKANGRLFPLGFWHLLKARRNPKILEFYLIGISPEYQSKGVPAMLFRDCYELLLRKGIEKCIVTPELEDNLAVQKLWKNFNPKYYGSRVTYRKDVE</sequence>
<dbReference type="PANTHER" id="PTHR41368">
    <property type="entry name" value="PROTEIN YGHO"/>
    <property type="match status" value="1"/>
</dbReference>
<dbReference type="AlphaFoldDB" id="A0AAV5AWU5"/>
<reference evidence="1 4" key="1">
    <citation type="submission" date="2021-11" db="EMBL/GenBank/DDBJ databases">
        <title>Draft genome sequence of Capnocytophaga sp. strain KC07075 isolated from cat oral cavity.</title>
        <authorList>
            <person name="Suzuki M."/>
            <person name="Imaoka K."/>
            <person name="Kimura M."/>
            <person name="Morikawa S."/>
            <person name="Maeda K."/>
        </authorList>
    </citation>
    <scope>NUCLEOTIDE SEQUENCE</scope>
    <source>
        <strain evidence="1">KC07075</strain>
        <strain evidence="2 4">KC07079</strain>
    </source>
</reference>
<dbReference type="EMBL" id="BQKA01000017">
    <property type="protein sequence ID" value="GJM49973.1"/>
    <property type="molecule type" value="Genomic_DNA"/>
</dbReference>
<evidence type="ECO:0000313" key="3">
    <source>
        <dbReference type="Proteomes" id="UP001207736"/>
    </source>
</evidence>
<dbReference type="Proteomes" id="UP001208692">
    <property type="component" value="Unassembled WGS sequence"/>
</dbReference>
<comment type="caution">
    <text evidence="1">The sequence shown here is derived from an EMBL/GenBank/DDBJ whole genome shotgun (WGS) entry which is preliminary data.</text>
</comment>
<dbReference type="Proteomes" id="UP001207736">
    <property type="component" value="Unassembled WGS sequence"/>
</dbReference>
<dbReference type="Gene3D" id="3.40.630.30">
    <property type="match status" value="1"/>
</dbReference>